<dbReference type="RefSeq" id="WP_061087229.1">
    <property type="nucleotide sequence ID" value="NZ_KQ955924.1"/>
</dbReference>
<evidence type="ECO:0000256" key="1">
    <source>
        <dbReference type="ARBA" id="ARBA00004752"/>
    </source>
</evidence>
<organism evidence="9 10">
    <name type="scientific">Heyndrickxia coagulans</name>
    <name type="common">Weizmannia coagulans</name>
    <dbReference type="NCBI Taxonomy" id="1398"/>
    <lineage>
        <taxon>Bacteria</taxon>
        <taxon>Bacillati</taxon>
        <taxon>Bacillota</taxon>
        <taxon>Bacilli</taxon>
        <taxon>Bacillales</taxon>
        <taxon>Bacillaceae</taxon>
        <taxon>Heyndrickxia</taxon>
    </lineage>
</organism>
<evidence type="ECO:0000256" key="6">
    <source>
        <dbReference type="PROSITE-ProRule" id="PRU01373"/>
    </source>
</evidence>
<dbReference type="GO" id="GO:0018104">
    <property type="term" value="P:peptidoglycan-protein cross-linking"/>
    <property type="evidence" value="ECO:0007669"/>
    <property type="project" value="TreeGrafter"/>
</dbReference>
<comment type="pathway">
    <text evidence="1 6">Cell wall biogenesis; peptidoglycan biosynthesis.</text>
</comment>
<feature type="active site" description="Nucleophile" evidence="6">
    <location>
        <position position="392"/>
    </location>
</feature>
<dbReference type="Gene3D" id="2.40.440.10">
    <property type="entry name" value="L,D-transpeptidase catalytic domain-like"/>
    <property type="match status" value="1"/>
</dbReference>
<dbReference type="PANTHER" id="PTHR30582">
    <property type="entry name" value="L,D-TRANSPEPTIDASE"/>
    <property type="match status" value="1"/>
</dbReference>
<proteinExistence type="predicted"/>
<keyword evidence="2" id="KW-0808">Transferase</keyword>
<evidence type="ECO:0000256" key="4">
    <source>
        <dbReference type="ARBA" id="ARBA00022984"/>
    </source>
</evidence>
<dbReference type="InterPro" id="IPR038063">
    <property type="entry name" value="Transpep_catalytic_dom"/>
</dbReference>
<dbReference type="SUPFAM" id="SSF141523">
    <property type="entry name" value="L,D-transpeptidase catalytic domain-like"/>
    <property type="match status" value="1"/>
</dbReference>
<dbReference type="Pfam" id="PF12229">
    <property type="entry name" value="PG_binding_4"/>
    <property type="match status" value="1"/>
</dbReference>
<reference evidence="10" key="1">
    <citation type="submission" date="2016-01" db="EMBL/GenBank/DDBJ databases">
        <authorList>
            <person name="Mitreva M."/>
            <person name="Pepin K.H."/>
            <person name="Mihindukulasuriya K.A."/>
            <person name="Fulton R."/>
            <person name="Fronick C."/>
            <person name="O'Laughlin M."/>
            <person name="Miner T."/>
            <person name="Herter B."/>
            <person name="Rosa B.A."/>
            <person name="Cordes M."/>
            <person name="Tomlinson C."/>
            <person name="Wollam A."/>
            <person name="Palsikar V.B."/>
            <person name="Mardis E.R."/>
            <person name="Wilson R.K."/>
        </authorList>
    </citation>
    <scope>NUCLEOTIDE SEQUENCE [LARGE SCALE GENOMIC DNA]</scope>
    <source>
        <strain evidence="10">GED7749B</strain>
    </source>
</reference>
<dbReference type="Proteomes" id="UP000070376">
    <property type="component" value="Unassembled WGS sequence"/>
</dbReference>
<dbReference type="Pfam" id="PF03734">
    <property type="entry name" value="YkuD"/>
    <property type="match status" value="1"/>
</dbReference>
<evidence type="ECO:0000256" key="5">
    <source>
        <dbReference type="ARBA" id="ARBA00023316"/>
    </source>
</evidence>
<keyword evidence="3 6" id="KW-0133">Cell shape</keyword>
<dbReference type="CDD" id="cd16913">
    <property type="entry name" value="YkuD_like"/>
    <property type="match status" value="1"/>
</dbReference>
<evidence type="ECO:0000256" key="2">
    <source>
        <dbReference type="ARBA" id="ARBA00022679"/>
    </source>
</evidence>
<keyword evidence="5 6" id="KW-0961">Cell wall biogenesis/degradation</keyword>
<comment type="caution">
    <text evidence="9">The sequence shown here is derived from an EMBL/GenBank/DDBJ whole genome shotgun (WGS) entry which is preliminary data.</text>
</comment>
<dbReference type="GO" id="GO:0016740">
    <property type="term" value="F:transferase activity"/>
    <property type="evidence" value="ECO:0007669"/>
    <property type="project" value="UniProtKB-KW"/>
</dbReference>
<gene>
    <name evidence="9" type="ORF">HMPREF3213_03563</name>
</gene>
<keyword evidence="4 6" id="KW-0573">Peptidoglycan synthesis</keyword>
<feature type="active site" description="Proton donor/acceptor" evidence="6">
    <location>
        <position position="371"/>
    </location>
</feature>
<dbReference type="SUPFAM" id="SSF143985">
    <property type="entry name" value="L,D-transpeptidase pre-catalytic domain-like"/>
    <property type="match status" value="1"/>
</dbReference>
<dbReference type="PANTHER" id="PTHR30582:SF33">
    <property type="entry name" value="EXPORTED PROTEIN"/>
    <property type="match status" value="1"/>
</dbReference>
<evidence type="ECO:0000256" key="7">
    <source>
        <dbReference type="SAM" id="Coils"/>
    </source>
</evidence>
<evidence type="ECO:0000256" key="3">
    <source>
        <dbReference type="ARBA" id="ARBA00022960"/>
    </source>
</evidence>
<dbReference type="GO" id="GO:0008360">
    <property type="term" value="P:regulation of cell shape"/>
    <property type="evidence" value="ECO:0007669"/>
    <property type="project" value="UniProtKB-UniRule"/>
</dbReference>
<dbReference type="InterPro" id="IPR038054">
    <property type="entry name" value="LD_TPept-like_central_sf"/>
</dbReference>
<accession>A0A133KBK6</accession>
<feature type="domain" description="L,D-TPase catalytic" evidence="8">
    <location>
        <begin position="291"/>
        <end position="416"/>
    </location>
</feature>
<protein>
    <recommendedName>
        <fullName evidence="8">L,D-TPase catalytic domain-containing protein</fullName>
    </recommendedName>
</protein>
<evidence type="ECO:0000259" key="8">
    <source>
        <dbReference type="PROSITE" id="PS52029"/>
    </source>
</evidence>
<dbReference type="Gene3D" id="3.10.20.800">
    <property type="match status" value="1"/>
</dbReference>
<dbReference type="PATRIC" id="fig|1398.22.peg.3568"/>
<name>A0A133KBK6_HEYCO</name>
<dbReference type="GO" id="GO:0071972">
    <property type="term" value="F:peptidoglycan L,D-transpeptidase activity"/>
    <property type="evidence" value="ECO:0007669"/>
    <property type="project" value="TreeGrafter"/>
</dbReference>
<dbReference type="PROSITE" id="PS52029">
    <property type="entry name" value="LD_TPASE"/>
    <property type="match status" value="1"/>
</dbReference>
<dbReference type="InterPro" id="IPR022029">
    <property type="entry name" value="YoaR-like_PG-bd"/>
</dbReference>
<dbReference type="InterPro" id="IPR005490">
    <property type="entry name" value="LD_TPept_cat_dom"/>
</dbReference>
<dbReference type="UniPathway" id="UPA00219"/>
<evidence type="ECO:0000313" key="10">
    <source>
        <dbReference type="Proteomes" id="UP000070376"/>
    </source>
</evidence>
<sequence length="416" mass="47074">MTTEQAMKKLKSMTLTNKVYVGNKVLVDGKDTKVRFTDGDMAKVKRVFKTQRTWIPSFKEKNYMVMPGRTDHYRNVTLKQEVSKKLEQQNQHLQAPKDAQAYLKDGKIGVSKSENGNQYDISAMLKAYDTQKYNSEIHLRPVKLQPVRENSKIVKQEKQKLEELSNKTVNYLLQEKKYPFKASELIQNASVSKDMKLAIDPSGIQSRLDALNKEKSTLHKNFSFKTHAGSVISVKGQSYGWAIDTKAEAKRIADAFQNGKDTVKAYNIYGEGYSTIGVGYHVLAENGIGDTYAEVSISDQRIWIYKDGKLKVTTRVVTGRHDTHEDTPKGVWYIEYKESPSVLEGSEAGNPNYSVKVKYWAPFTLGGVGFHDASWRKNWAMDAYVHHGSGGCVNTPPSVMKTVYDNLEQNEPVIVY</sequence>
<dbReference type="InterPro" id="IPR050979">
    <property type="entry name" value="LD-transpeptidase"/>
</dbReference>
<keyword evidence="7" id="KW-0175">Coiled coil</keyword>
<dbReference type="GO" id="GO:0005576">
    <property type="term" value="C:extracellular region"/>
    <property type="evidence" value="ECO:0007669"/>
    <property type="project" value="TreeGrafter"/>
</dbReference>
<feature type="coiled-coil region" evidence="7">
    <location>
        <begin position="147"/>
        <end position="174"/>
    </location>
</feature>
<dbReference type="GO" id="GO:0071555">
    <property type="term" value="P:cell wall organization"/>
    <property type="evidence" value="ECO:0007669"/>
    <property type="project" value="UniProtKB-UniRule"/>
</dbReference>
<dbReference type="AlphaFoldDB" id="A0A133KBK6"/>
<dbReference type="EMBL" id="LRPN01000183">
    <property type="protein sequence ID" value="KWZ76961.1"/>
    <property type="molecule type" value="Genomic_DNA"/>
</dbReference>
<evidence type="ECO:0000313" key="9">
    <source>
        <dbReference type="EMBL" id="KWZ76961.1"/>
    </source>
</evidence>